<dbReference type="SUPFAM" id="SSF52540">
    <property type="entry name" value="P-loop containing nucleoside triphosphate hydrolases"/>
    <property type="match status" value="1"/>
</dbReference>
<dbReference type="InterPro" id="IPR011646">
    <property type="entry name" value="KAP_P-loop"/>
</dbReference>
<sequence length="675" mass="75853">MWSDNESEIDLLGFHHLSSAITSIIYHELLLPTTIGVYGDWGSGKSSLLKMVQTELKNNPEVVVVPFNGWLFEGYEDAKTALMGTILDEISKQKKLVPQAKERIRKLIKRVNVMQVIGSTTKTVAKAGLAYLTGGLPALGLSAGLDAAKLGHKLLEETEEKVDDADFEKFIKEDPGQNLRRGIREFRQDFAELLQETKIQTLVIIIDDLDRCMPDTIIETLEAIKLFLFVPHTAFIIGADERLVKYAVRRRFPELPGERAEVGRDYLEKLVQFPIRVPPLGRSELETYVNLLFFIKAFKHDSEEVKKARESVANQNSDSLLEVRFNLGIAKAILNQNLGPELEEDLSLAQRIAPILAGGLNGNPRQCKRFLNTLVIRTQMAKSRNVTLKQRVLAKLMLLEYFKPEFFKQLAEFQTNQQGRPKELKQIEQQIDPTKVHDKGLDAHKSGNDKTKPGDKATDSAQIKQKTTSNGSTTNQPRSTSPSSSSGETVLSLAAWNSDNWMKEWLESSPPLADEDLRPYFFFSRDTLGSLGGSVVQRMTPKAQEIISELLQGSDAIRNNALKKSVELNQAEAAAVFEAIGEKVQQEEDLSNKSYALDLICEWVEVRRELFSQFITFVEALPEGDLPIKIVPKIIGIAKEITEKNLVKKLLQKWANNSTAPNLKKVAEQRLKNYN</sequence>
<feature type="compositionally biased region" description="Polar residues" evidence="1">
    <location>
        <begin position="459"/>
        <end position="471"/>
    </location>
</feature>
<dbReference type="SMART" id="SM00382">
    <property type="entry name" value="AAA"/>
    <property type="match status" value="1"/>
</dbReference>
<comment type="caution">
    <text evidence="3">The sequence shown here is derived from an EMBL/GenBank/DDBJ whole genome shotgun (WGS) entry which is preliminary data.</text>
</comment>
<dbReference type="InterPro" id="IPR027417">
    <property type="entry name" value="P-loop_NTPase"/>
</dbReference>
<dbReference type="AlphaFoldDB" id="A0A8J7LHC9"/>
<dbReference type="RefSeq" id="WP_214434628.1">
    <property type="nucleotide sequence ID" value="NZ_CAWPUQ010000137.1"/>
</dbReference>
<dbReference type="Proteomes" id="UP000662314">
    <property type="component" value="Unassembled WGS sequence"/>
</dbReference>
<dbReference type="InterPro" id="IPR003593">
    <property type="entry name" value="AAA+_ATPase"/>
</dbReference>
<name>A0A8J7LHC9_9NOST</name>
<feature type="region of interest" description="Disordered" evidence="1">
    <location>
        <begin position="431"/>
        <end position="488"/>
    </location>
</feature>
<organism evidence="3 4">
    <name type="scientific">Dendronalium phyllosphericum CENA369</name>
    <dbReference type="NCBI Taxonomy" id="1725256"/>
    <lineage>
        <taxon>Bacteria</taxon>
        <taxon>Bacillati</taxon>
        <taxon>Cyanobacteriota</taxon>
        <taxon>Cyanophyceae</taxon>
        <taxon>Nostocales</taxon>
        <taxon>Nostocaceae</taxon>
        <taxon>Dendronalium</taxon>
        <taxon>Dendronalium phyllosphericum</taxon>
    </lineage>
</organism>
<accession>A0A8J7LHC9</accession>
<evidence type="ECO:0000259" key="2">
    <source>
        <dbReference type="SMART" id="SM00382"/>
    </source>
</evidence>
<dbReference type="InterPro" id="IPR052754">
    <property type="entry name" value="NTPase_KAP_P-loop"/>
</dbReference>
<feature type="compositionally biased region" description="Low complexity" evidence="1">
    <location>
        <begin position="472"/>
        <end position="488"/>
    </location>
</feature>
<proteinExistence type="predicted"/>
<dbReference type="PANTHER" id="PTHR22674:SF6">
    <property type="entry name" value="NTPASE KAP FAMILY P-LOOP DOMAIN-CONTAINING PROTEIN 1"/>
    <property type="match status" value="1"/>
</dbReference>
<feature type="compositionally biased region" description="Basic and acidic residues" evidence="1">
    <location>
        <begin position="434"/>
        <end position="458"/>
    </location>
</feature>
<keyword evidence="4" id="KW-1185">Reference proteome</keyword>
<feature type="domain" description="AAA+ ATPase" evidence="2">
    <location>
        <begin position="31"/>
        <end position="258"/>
    </location>
</feature>
<dbReference type="Pfam" id="PF07693">
    <property type="entry name" value="KAP_NTPase"/>
    <property type="match status" value="1"/>
</dbReference>
<protein>
    <recommendedName>
        <fullName evidence="2">AAA+ ATPase domain-containing protein</fullName>
    </recommendedName>
</protein>
<dbReference type="EMBL" id="JAECZA010000212">
    <property type="protein sequence ID" value="MBH8575869.1"/>
    <property type="molecule type" value="Genomic_DNA"/>
</dbReference>
<evidence type="ECO:0000313" key="3">
    <source>
        <dbReference type="EMBL" id="MBH8575869.1"/>
    </source>
</evidence>
<dbReference type="Gene3D" id="3.40.50.300">
    <property type="entry name" value="P-loop containing nucleotide triphosphate hydrolases"/>
    <property type="match status" value="1"/>
</dbReference>
<evidence type="ECO:0000313" key="4">
    <source>
        <dbReference type="Proteomes" id="UP000662314"/>
    </source>
</evidence>
<dbReference type="PANTHER" id="PTHR22674">
    <property type="entry name" value="NTPASE, KAP FAMILY P-LOOP DOMAIN-CONTAINING 1"/>
    <property type="match status" value="1"/>
</dbReference>
<reference evidence="3 4" key="1">
    <citation type="journal article" date="2021" name="Int. J. Syst. Evol. Microbiol.">
        <title>Amazonocrinis nigriterrae gen. nov., sp. nov., Atlanticothrix silvestris gen. nov., sp. nov. and Dendronalium phyllosphericum gen. nov., sp. nov., nostocacean cyanobacteria from Brazilian environments.</title>
        <authorList>
            <person name="Alvarenga D.O."/>
            <person name="Andreote A.P.D."/>
            <person name="Branco L.H.Z."/>
            <person name="Delbaje E."/>
            <person name="Cruz R.B."/>
            <person name="Varani A.M."/>
            <person name="Fiore M.F."/>
        </authorList>
    </citation>
    <scope>NUCLEOTIDE SEQUENCE [LARGE SCALE GENOMIC DNA]</scope>
    <source>
        <strain evidence="3 4">CENA369</strain>
    </source>
</reference>
<gene>
    <name evidence="3" type="ORF">I8752_23280</name>
</gene>
<evidence type="ECO:0000256" key="1">
    <source>
        <dbReference type="SAM" id="MobiDB-lite"/>
    </source>
</evidence>